<keyword evidence="6 8" id="KW-0472">Membrane</keyword>
<dbReference type="AlphaFoldDB" id="A0A916SXV6"/>
<dbReference type="InterPro" id="IPR010290">
    <property type="entry name" value="TM_effector"/>
</dbReference>
<keyword evidence="4 8" id="KW-0812">Transmembrane</keyword>
<feature type="region of interest" description="Disordered" evidence="7">
    <location>
        <begin position="1"/>
        <end position="40"/>
    </location>
</feature>
<dbReference type="RefSeq" id="WP_188585163.1">
    <property type="nucleotide sequence ID" value="NZ_BMGC01000003.1"/>
</dbReference>
<dbReference type="EMBL" id="BMGC01000003">
    <property type="protein sequence ID" value="GGB21189.1"/>
    <property type="molecule type" value="Genomic_DNA"/>
</dbReference>
<dbReference type="GO" id="GO:0005886">
    <property type="term" value="C:plasma membrane"/>
    <property type="evidence" value="ECO:0007669"/>
    <property type="project" value="UniProtKB-SubCell"/>
</dbReference>
<feature type="transmembrane region" description="Helical" evidence="8">
    <location>
        <begin position="389"/>
        <end position="408"/>
    </location>
</feature>
<feature type="transmembrane region" description="Helical" evidence="8">
    <location>
        <begin position="148"/>
        <end position="166"/>
    </location>
</feature>
<proteinExistence type="predicted"/>
<dbReference type="InterPro" id="IPR036259">
    <property type="entry name" value="MFS_trans_sf"/>
</dbReference>
<evidence type="ECO:0000256" key="5">
    <source>
        <dbReference type="ARBA" id="ARBA00022989"/>
    </source>
</evidence>
<dbReference type="SUPFAM" id="SSF103473">
    <property type="entry name" value="MFS general substrate transporter"/>
    <property type="match status" value="1"/>
</dbReference>
<feature type="transmembrane region" description="Helical" evidence="8">
    <location>
        <begin position="302"/>
        <end position="322"/>
    </location>
</feature>
<comment type="subcellular location">
    <subcellularLocation>
        <location evidence="1">Cell membrane</location>
        <topology evidence="1">Multi-pass membrane protein</topology>
    </subcellularLocation>
</comment>
<reference evidence="10" key="1">
    <citation type="journal article" date="2014" name="Int. J. Syst. Evol. Microbiol.">
        <title>Complete genome sequence of Corynebacterium casei LMG S-19264T (=DSM 44701T), isolated from a smear-ripened cheese.</title>
        <authorList>
            <consortium name="US DOE Joint Genome Institute (JGI-PGF)"/>
            <person name="Walter F."/>
            <person name="Albersmeier A."/>
            <person name="Kalinowski J."/>
            <person name="Ruckert C."/>
        </authorList>
    </citation>
    <scope>NUCLEOTIDE SEQUENCE</scope>
    <source>
        <strain evidence="10">CGMCC 1.12827</strain>
    </source>
</reference>
<evidence type="ECO:0000256" key="3">
    <source>
        <dbReference type="ARBA" id="ARBA00022475"/>
    </source>
</evidence>
<dbReference type="Gene3D" id="1.20.1250.20">
    <property type="entry name" value="MFS general substrate transporter like domains"/>
    <property type="match status" value="1"/>
</dbReference>
<accession>A0A916SXV6</accession>
<name>A0A916SXV6_9ACTN</name>
<evidence type="ECO:0000256" key="4">
    <source>
        <dbReference type="ARBA" id="ARBA00022692"/>
    </source>
</evidence>
<evidence type="ECO:0000313" key="11">
    <source>
        <dbReference type="Proteomes" id="UP000621454"/>
    </source>
</evidence>
<feature type="transmembrane region" description="Helical" evidence="8">
    <location>
        <begin position="329"/>
        <end position="349"/>
    </location>
</feature>
<evidence type="ECO:0000256" key="2">
    <source>
        <dbReference type="ARBA" id="ARBA00022448"/>
    </source>
</evidence>
<reference evidence="10" key="2">
    <citation type="submission" date="2020-09" db="EMBL/GenBank/DDBJ databases">
        <authorList>
            <person name="Sun Q."/>
            <person name="Zhou Y."/>
        </authorList>
    </citation>
    <scope>NUCLEOTIDE SEQUENCE</scope>
    <source>
        <strain evidence="10">CGMCC 1.12827</strain>
    </source>
</reference>
<dbReference type="PROSITE" id="PS50850">
    <property type="entry name" value="MFS"/>
    <property type="match status" value="1"/>
</dbReference>
<feature type="transmembrane region" description="Helical" evidence="8">
    <location>
        <begin position="264"/>
        <end position="282"/>
    </location>
</feature>
<feature type="transmembrane region" description="Helical" evidence="8">
    <location>
        <begin position="219"/>
        <end position="243"/>
    </location>
</feature>
<evidence type="ECO:0000256" key="8">
    <source>
        <dbReference type="SAM" id="Phobius"/>
    </source>
</evidence>
<comment type="caution">
    <text evidence="10">The sequence shown here is derived from an EMBL/GenBank/DDBJ whole genome shotgun (WGS) entry which is preliminary data.</text>
</comment>
<keyword evidence="5 8" id="KW-1133">Transmembrane helix</keyword>
<sequence length="451" mass="45956">MADNNAHHVAAGDTADDDKPQSADALPDEVAAETVPAPPGKRPTTRIAAVFASLAVPNYRLYFGGQAISLIGTWMQATAQSWLVLTLSNSATMLGVVVALQTVPVLVLGPYAGVVADRVDRRTLMIALQSIMGVLAAILAALTLSGVIAVWQIAILAVALGINNAFENPSRQAFIHQIVGESLIRNAVTLNSVMVNAARAIGPAVAGVLLAAVGAGWCFAINAASFVAVVVSLVAMNSAQIIYEKPVARAKGQLREGLVYVSRRPVLWAPLVMMGLVGTLAYEFQVSLPAAAKESFDGGSTAYGFMTSAMGVGAVVGGLIVAARGSTGLRPLTLAALGFGITIAITAAAPSLAVAIIALFFVGWLSVTFMSTGNATLQLNSSPQMRGRVMSMWSVAFMGTTPIGGPIVGAISEASTPRAGLWVGTAACLAAVAIGAGVMRAGRSAGSGSTA</sequence>
<dbReference type="Pfam" id="PF05977">
    <property type="entry name" value="MFS_3"/>
    <property type="match status" value="1"/>
</dbReference>
<evidence type="ECO:0000256" key="6">
    <source>
        <dbReference type="ARBA" id="ARBA00023136"/>
    </source>
</evidence>
<evidence type="ECO:0000259" key="9">
    <source>
        <dbReference type="PROSITE" id="PS50850"/>
    </source>
</evidence>
<dbReference type="CDD" id="cd06173">
    <property type="entry name" value="MFS_MefA_like"/>
    <property type="match status" value="1"/>
</dbReference>
<feature type="transmembrane region" description="Helical" evidence="8">
    <location>
        <begin position="91"/>
        <end position="112"/>
    </location>
</feature>
<keyword evidence="2" id="KW-0813">Transport</keyword>
<gene>
    <name evidence="10" type="ORF">GCM10011489_06690</name>
</gene>
<feature type="domain" description="Major facilitator superfamily (MFS) profile" evidence="9">
    <location>
        <begin position="53"/>
        <end position="443"/>
    </location>
</feature>
<dbReference type="GO" id="GO:0022857">
    <property type="term" value="F:transmembrane transporter activity"/>
    <property type="evidence" value="ECO:0007669"/>
    <property type="project" value="InterPro"/>
</dbReference>
<evidence type="ECO:0000256" key="1">
    <source>
        <dbReference type="ARBA" id="ARBA00004651"/>
    </source>
</evidence>
<dbReference type="Proteomes" id="UP000621454">
    <property type="component" value="Unassembled WGS sequence"/>
</dbReference>
<dbReference type="InterPro" id="IPR020846">
    <property type="entry name" value="MFS_dom"/>
</dbReference>
<feature type="transmembrane region" description="Helical" evidence="8">
    <location>
        <begin position="124"/>
        <end position="142"/>
    </location>
</feature>
<protein>
    <submittedName>
        <fullName evidence="10">MFS transporter</fullName>
    </submittedName>
</protein>
<dbReference type="PANTHER" id="PTHR23513">
    <property type="entry name" value="INTEGRAL MEMBRANE EFFLUX PROTEIN-RELATED"/>
    <property type="match status" value="1"/>
</dbReference>
<evidence type="ECO:0000313" key="10">
    <source>
        <dbReference type="EMBL" id="GGB21189.1"/>
    </source>
</evidence>
<dbReference type="PANTHER" id="PTHR23513:SF11">
    <property type="entry name" value="STAPHYLOFERRIN A TRANSPORTER"/>
    <property type="match status" value="1"/>
</dbReference>
<feature type="transmembrane region" description="Helical" evidence="8">
    <location>
        <begin position="420"/>
        <end position="439"/>
    </location>
</feature>
<evidence type="ECO:0000256" key="7">
    <source>
        <dbReference type="SAM" id="MobiDB-lite"/>
    </source>
</evidence>
<organism evidence="10 11">
    <name type="scientific">Gordonia jinhuaensis</name>
    <dbReference type="NCBI Taxonomy" id="1517702"/>
    <lineage>
        <taxon>Bacteria</taxon>
        <taxon>Bacillati</taxon>
        <taxon>Actinomycetota</taxon>
        <taxon>Actinomycetes</taxon>
        <taxon>Mycobacteriales</taxon>
        <taxon>Gordoniaceae</taxon>
        <taxon>Gordonia</taxon>
    </lineage>
</organism>
<keyword evidence="11" id="KW-1185">Reference proteome</keyword>
<feature type="transmembrane region" description="Helical" evidence="8">
    <location>
        <begin position="187"/>
        <end position="213"/>
    </location>
</feature>
<keyword evidence="3" id="KW-1003">Cell membrane</keyword>